<feature type="transmembrane region" description="Helical" evidence="3">
    <location>
        <begin position="286"/>
        <end position="312"/>
    </location>
</feature>
<gene>
    <name evidence="5" type="ORF">QBC40DRAFT_278440</name>
</gene>
<evidence type="ECO:0000256" key="3">
    <source>
        <dbReference type="SAM" id="Phobius"/>
    </source>
</evidence>
<evidence type="ECO:0000256" key="4">
    <source>
        <dbReference type="SAM" id="SignalP"/>
    </source>
</evidence>
<keyword evidence="4" id="KW-0732">Signal</keyword>
<evidence type="ECO:0000256" key="2">
    <source>
        <dbReference type="SAM" id="MobiDB-lite"/>
    </source>
</evidence>
<reference evidence="5" key="1">
    <citation type="journal article" date="2023" name="Mol. Phylogenet. Evol.">
        <title>Genome-scale phylogeny and comparative genomics of the fungal order Sordariales.</title>
        <authorList>
            <person name="Hensen N."/>
            <person name="Bonometti L."/>
            <person name="Westerberg I."/>
            <person name="Brannstrom I.O."/>
            <person name="Guillou S."/>
            <person name="Cros-Aarteil S."/>
            <person name="Calhoun S."/>
            <person name="Haridas S."/>
            <person name="Kuo A."/>
            <person name="Mondo S."/>
            <person name="Pangilinan J."/>
            <person name="Riley R."/>
            <person name="LaButti K."/>
            <person name="Andreopoulos B."/>
            <person name="Lipzen A."/>
            <person name="Chen C."/>
            <person name="Yan M."/>
            <person name="Daum C."/>
            <person name="Ng V."/>
            <person name="Clum A."/>
            <person name="Steindorff A."/>
            <person name="Ohm R.A."/>
            <person name="Martin F."/>
            <person name="Silar P."/>
            <person name="Natvig D.O."/>
            <person name="Lalanne C."/>
            <person name="Gautier V."/>
            <person name="Ament-Velasquez S.L."/>
            <person name="Kruys A."/>
            <person name="Hutchinson M.I."/>
            <person name="Powell A.J."/>
            <person name="Barry K."/>
            <person name="Miller A.N."/>
            <person name="Grigoriev I.V."/>
            <person name="Debuchy R."/>
            <person name="Gladieux P."/>
            <person name="Hiltunen Thoren M."/>
            <person name="Johannesson H."/>
        </authorList>
    </citation>
    <scope>NUCLEOTIDE SEQUENCE</scope>
    <source>
        <strain evidence="5">CBS 315.58</strain>
    </source>
</reference>
<accession>A0AAN7AU56</accession>
<feature type="coiled-coil region" evidence="1">
    <location>
        <begin position="448"/>
        <end position="475"/>
    </location>
</feature>
<organism evidence="5 6">
    <name type="scientific">Triangularia verruculosa</name>
    <dbReference type="NCBI Taxonomy" id="2587418"/>
    <lineage>
        <taxon>Eukaryota</taxon>
        <taxon>Fungi</taxon>
        <taxon>Dikarya</taxon>
        <taxon>Ascomycota</taxon>
        <taxon>Pezizomycotina</taxon>
        <taxon>Sordariomycetes</taxon>
        <taxon>Sordariomycetidae</taxon>
        <taxon>Sordariales</taxon>
        <taxon>Podosporaceae</taxon>
        <taxon>Triangularia</taxon>
    </lineage>
</organism>
<dbReference type="AlphaFoldDB" id="A0AAN7AU56"/>
<keyword evidence="3" id="KW-0812">Transmembrane</keyword>
<evidence type="ECO:0000313" key="5">
    <source>
        <dbReference type="EMBL" id="KAK4201246.1"/>
    </source>
</evidence>
<feature type="compositionally biased region" description="Polar residues" evidence="2">
    <location>
        <begin position="123"/>
        <end position="146"/>
    </location>
</feature>
<feature type="region of interest" description="Disordered" evidence="2">
    <location>
        <begin position="108"/>
        <end position="154"/>
    </location>
</feature>
<feature type="chain" id="PRO_5043044198" description="Mid2 domain-containing protein" evidence="4">
    <location>
        <begin position="23"/>
        <end position="475"/>
    </location>
</feature>
<comment type="caution">
    <text evidence="5">The sequence shown here is derived from an EMBL/GenBank/DDBJ whole genome shotgun (WGS) entry which is preliminary data.</text>
</comment>
<keyword evidence="1" id="KW-0175">Coiled coil</keyword>
<evidence type="ECO:0008006" key="7">
    <source>
        <dbReference type="Google" id="ProtNLM"/>
    </source>
</evidence>
<name>A0AAN7AU56_9PEZI</name>
<feature type="region of interest" description="Disordered" evidence="2">
    <location>
        <begin position="381"/>
        <end position="438"/>
    </location>
</feature>
<dbReference type="CDD" id="cd12087">
    <property type="entry name" value="TM_EGFR-like"/>
    <property type="match status" value="1"/>
</dbReference>
<keyword evidence="3" id="KW-1133">Transmembrane helix</keyword>
<dbReference type="EMBL" id="MU863909">
    <property type="protein sequence ID" value="KAK4201246.1"/>
    <property type="molecule type" value="Genomic_DNA"/>
</dbReference>
<sequence length="475" mass="50450">MRILTRRACVAVICLASGVVNGQEAASPIGNGNDDKLDAVIFDINDFIGPEFGLGQTAIFFPQSPMNRTFTWTSPNYGVVVTIQLWQKIESKIIEDQPDHKSIISAKVRPDNPKEHGEDVHDGSSNTLASVVNGPSPSSTIGQQPTVARRQPKGTNSCDNLLSAAHSGGGGSVTVDLLAIRQFCGHKLTGNNPLYFKAIWGRMGDRANFSRAFAVVINTDELEEAKTNSIYQSTDPYVPPGDAVGYDTENMPGGLLIPTSGADGSISTPTSELATPDSASRTGLELGAIIGIAVGCGLAGLLTVLGIIWFVVRRRQQKQDLRPVGSFNSGNRGEDLMAEKEAHTGVDVDASPNSPYSDDGHGNVAYPPGTTAATVALAATTVPSHPDQSRSYTPYSDRPGAGARATPSIRPDSIALNDEGARTNVPSPIPGRATPRGLTTPYAHLVEEGMTEEEIRRLEEEERQLDAAIEQAGRR</sequence>
<proteinExistence type="predicted"/>
<feature type="compositionally biased region" description="Basic and acidic residues" evidence="2">
    <location>
        <begin position="108"/>
        <end position="122"/>
    </location>
</feature>
<keyword evidence="6" id="KW-1185">Reference proteome</keyword>
<reference evidence="5" key="2">
    <citation type="submission" date="2023-05" db="EMBL/GenBank/DDBJ databases">
        <authorList>
            <consortium name="Lawrence Berkeley National Laboratory"/>
            <person name="Steindorff A."/>
            <person name="Hensen N."/>
            <person name="Bonometti L."/>
            <person name="Westerberg I."/>
            <person name="Brannstrom I.O."/>
            <person name="Guillou S."/>
            <person name="Cros-Aarteil S."/>
            <person name="Calhoun S."/>
            <person name="Haridas S."/>
            <person name="Kuo A."/>
            <person name="Mondo S."/>
            <person name="Pangilinan J."/>
            <person name="Riley R."/>
            <person name="Labutti K."/>
            <person name="Andreopoulos B."/>
            <person name="Lipzen A."/>
            <person name="Chen C."/>
            <person name="Yanf M."/>
            <person name="Daum C."/>
            <person name="Ng V."/>
            <person name="Clum A."/>
            <person name="Ohm R."/>
            <person name="Martin F."/>
            <person name="Silar P."/>
            <person name="Natvig D."/>
            <person name="Lalanne C."/>
            <person name="Gautier V."/>
            <person name="Ament-Velasquez S.L."/>
            <person name="Kruys A."/>
            <person name="Hutchinson M.I."/>
            <person name="Powell A.J."/>
            <person name="Barry K."/>
            <person name="Miller A.N."/>
            <person name="Grigoriev I.V."/>
            <person name="Debuchy R."/>
            <person name="Gladieux P."/>
            <person name="Thoren M.H."/>
            <person name="Johannesson H."/>
        </authorList>
    </citation>
    <scope>NUCLEOTIDE SEQUENCE</scope>
    <source>
        <strain evidence="5">CBS 315.58</strain>
    </source>
</reference>
<keyword evidence="3" id="KW-0472">Membrane</keyword>
<protein>
    <recommendedName>
        <fullName evidence="7">Mid2 domain-containing protein</fullName>
    </recommendedName>
</protein>
<dbReference type="Proteomes" id="UP001303160">
    <property type="component" value="Unassembled WGS sequence"/>
</dbReference>
<feature type="region of interest" description="Disordered" evidence="2">
    <location>
        <begin position="345"/>
        <end position="369"/>
    </location>
</feature>
<feature type="signal peptide" evidence="4">
    <location>
        <begin position="1"/>
        <end position="22"/>
    </location>
</feature>
<evidence type="ECO:0000256" key="1">
    <source>
        <dbReference type="SAM" id="Coils"/>
    </source>
</evidence>
<evidence type="ECO:0000313" key="6">
    <source>
        <dbReference type="Proteomes" id="UP001303160"/>
    </source>
</evidence>